<evidence type="ECO:0000313" key="3">
    <source>
        <dbReference type="Proteomes" id="UP000241154"/>
    </source>
</evidence>
<evidence type="ECO:0000259" key="1">
    <source>
        <dbReference type="Pfam" id="PF10543"/>
    </source>
</evidence>
<evidence type="ECO:0000313" key="2">
    <source>
        <dbReference type="EMBL" id="AUS03598.1"/>
    </source>
</evidence>
<feature type="domain" description="KilA-N DNA-binding" evidence="1">
    <location>
        <begin position="5"/>
        <end position="89"/>
    </location>
</feature>
<accession>A0A2I7SCG9</accession>
<sequence>MNQLQVIIHNNQRVLTTAQLAESFGTETKIISKNFERNEERYTEGKHFYILQGQELKDFKATRQIDDNLKFAPILYLWTEKGAWMHAKSLNTDRAWEAYEMLVDEYYRVKESLDTSKLSPELQMFNQMFTALAQVELGNKEMKKTIGEVKETVEVIQDTFLKRDDNWRKYVNGLLNGAAKRMNHPYRNLRNKSYDMLEDRGKCRLKIRLENMKDRLEKSGATQTRIEKLNRMDVIEADPHLKEIYTSIVKEISIGSMKGA</sequence>
<dbReference type="Pfam" id="PF10543">
    <property type="entry name" value="ORF6N"/>
    <property type="match status" value="1"/>
</dbReference>
<reference evidence="3" key="1">
    <citation type="submission" date="2017-12" db="EMBL/GenBank/DDBJ databases">
        <authorList>
            <person name="Payne A.M."/>
            <person name="Imahara C."/>
            <person name="Merrill B.D."/>
            <person name="Ward A.T."/>
            <person name="Berg J.A."/>
            <person name="Hilton J.A."/>
            <person name="Fajardo C.P."/>
            <person name="Walker J.K."/>
            <person name="Breakwell D.P."/>
            <person name="Grose J.H."/>
            <person name="Hope S."/>
            <person name="Tsourkas P.K."/>
        </authorList>
    </citation>
    <scope>NUCLEOTIDE SEQUENCE [LARGE SCALE GENOMIC DNA]</scope>
</reference>
<proteinExistence type="predicted"/>
<protein>
    <submittedName>
        <fullName evidence="2">Antirepressor</fullName>
    </submittedName>
</protein>
<gene>
    <name evidence="2" type="ORF">BN12_49</name>
</gene>
<organism evidence="2 3">
    <name type="scientific">Paenibacillus phage BN12</name>
    <dbReference type="NCBI Taxonomy" id="2070189"/>
    <lineage>
        <taxon>Viruses</taxon>
        <taxon>Duplodnaviria</taxon>
        <taxon>Heunggongvirae</taxon>
        <taxon>Uroviricota</taxon>
        <taxon>Caudoviricetes</taxon>
        <taxon>Fernvirus</taxon>
        <taxon>Fernvirus BN12</taxon>
    </lineage>
</organism>
<dbReference type="Proteomes" id="UP000241154">
    <property type="component" value="Segment"/>
</dbReference>
<dbReference type="InterPro" id="IPR018873">
    <property type="entry name" value="KilA-N_DNA-bd_domain"/>
</dbReference>
<dbReference type="EMBL" id="MG727695">
    <property type="protein sequence ID" value="AUS03598.1"/>
    <property type="molecule type" value="Genomic_DNA"/>
</dbReference>
<keyword evidence="3" id="KW-1185">Reference proteome</keyword>
<name>A0A2I7SCG9_9CAUD</name>